<gene>
    <name evidence="2" type="ORF">PtA15_5A413</name>
</gene>
<feature type="compositionally biased region" description="Polar residues" evidence="1">
    <location>
        <begin position="241"/>
        <end position="267"/>
    </location>
</feature>
<dbReference type="EMBL" id="CP110425">
    <property type="protein sequence ID" value="WAQ84840.1"/>
    <property type="molecule type" value="Genomic_DNA"/>
</dbReference>
<evidence type="ECO:0000313" key="2">
    <source>
        <dbReference type="EMBL" id="WAQ84840.1"/>
    </source>
</evidence>
<evidence type="ECO:0000256" key="1">
    <source>
        <dbReference type="SAM" id="MobiDB-lite"/>
    </source>
</evidence>
<reference evidence="2" key="1">
    <citation type="submission" date="2022-10" db="EMBL/GenBank/DDBJ databases">
        <title>Puccinia triticina Genome sequencing and assembly.</title>
        <authorList>
            <person name="Li C."/>
        </authorList>
    </citation>
    <scope>NUCLEOTIDE SEQUENCE</scope>
    <source>
        <strain evidence="2">Pt15</strain>
    </source>
</reference>
<name>A0ABY7CJC8_9BASI</name>
<evidence type="ECO:0000313" key="3">
    <source>
        <dbReference type="Proteomes" id="UP001164743"/>
    </source>
</evidence>
<proteinExistence type="predicted"/>
<organism evidence="2 3">
    <name type="scientific">Puccinia triticina</name>
    <dbReference type="NCBI Taxonomy" id="208348"/>
    <lineage>
        <taxon>Eukaryota</taxon>
        <taxon>Fungi</taxon>
        <taxon>Dikarya</taxon>
        <taxon>Basidiomycota</taxon>
        <taxon>Pucciniomycotina</taxon>
        <taxon>Pucciniomycetes</taxon>
        <taxon>Pucciniales</taxon>
        <taxon>Pucciniaceae</taxon>
        <taxon>Puccinia</taxon>
    </lineage>
</organism>
<protein>
    <submittedName>
        <fullName evidence="2">Uncharacterized protein</fullName>
    </submittedName>
</protein>
<dbReference type="RefSeq" id="XP_053020395.1">
    <property type="nucleotide sequence ID" value="XM_053169172.1"/>
</dbReference>
<dbReference type="GeneID" id="77810067"/>
<feature type="region of interest" description="Disordered" evidence="1">
    <location>
        <begin position="237"/>
        <end position="272"/>
    </location>
</feature>
<keyword evidence="3" id="KW-1185">Reference proteome</keyword>
<accession>A0ABY7CJC8</accession>
<dbReference type="Proteomes" id="UP001164743">
    <property type="component" value="Chromosome 5A"/>
</dbReference>
<sequence>MIGDEVNLSFKEVVSSLSQIRDQEEKFRVAPTITHSSWASQQANGREPVAQPEMFPLTSPLHREISMTDGSVQVGKKAYRPRTDSLTEGALERLISASTGDLLPTSSCDQSWKSSTSSNVSSLTFQDLKFYLGLLGSDQEEQIKATDERPPGILPHGHETIAEYALAPHTYSSPGPPKRQRLNISFKINKGETRNLNALTSLSPNVVLSSIRNDRLNHNLLVPYENLSSESLEKTNHAVKASTNNGESLNTSQEIDQIPPNQSSSPQEHPEHMGLLSDLHMSSLQHYSTNPLLTSVAGHWETQTLRDGTALTGKGSVYPQMNSTSKETAVNNRFPGVKVLPAEMNYLEPSSRFTDGLYQQAQEDGVGISHHHSGFTIPVQN</sequence>